<keyword evidence="1" id="KW-0645">Protease</keyword>
<dbReference type="Pfam" id="PF13650">
    <property type="entry name" value="Asp_protease_2"/>
    <property type="match status" value="1"/>
</dbReference>
<dbReference type="GO" id="GO:0008233">
    <property type="term" value="F:peptidase activity"/>
    <property type="evidence" value="ECO:0007669"/>
    <property type="project" value="UniProtKB-KW"/>
</dbReference>
<sequence>MKRILATALFLSISIVNYSQNTKIDTIPFSLKSSLLVFKGKLNGVPTDFMLDTGAALGVVPSSKASAANIQISGKKNITDSNENQNSMQSAVIETVTIGTFDIHNVKSIVYDMPLLSCADTYLLGANAINKLNWKIDFDKKLLYVSNAVFETNTDMLSIPIVYKSNRHFTTFSIQGTPIKNCLIDTGYNDFLEVDTNESAFKKLKKDPKNEIITGTKIAMSLTEIKTVAFETLSFDGLTLGNKSFENVKIESKPGTEKKLGISFFSQLTSVTIMNNSTSTYHMQLSNKPISLQLNFDADVFLKNGKLTITGKSNQEENTAKDLTIGEEILSVNGRKVADFKNECDFISWRAEAKTKEIMELVMPNGKKITLKKRVLKS</sequence>
<dbReference type="RefSeq" id="WP_166138358.1">
    <property type="nucleotide sequence ID" value="NZ_JAAOBY010000009.1"/>
</dbReference>
<accession>A0ABR7JJG0</accession>
<evidence type="ECO:0000313" key="2">
    <source>
        <dbReference type="Proteomes" id="UP000621670"/>
    </source>
</evidence>
<proteinExistence type="predicted"/>
<comment type="caution">
    <text evidence="1">The sequence shown here is derived from an EMBL/GenBank/DDBJ whole genome shotgun (WGS) entry which is preliminary data.</text>
</comment>
<reference evidence="1 2" key="1">
    <citation type="submission" date="2020-08" db="EMBL/GenBank/DDBJ databases">
        <title>Description of novel Flavobacterium F-400 isolate.</title>
        <authorList>
            <person name="Saticioglu I."/>
            <person name="Duman M."/>
            <person name="Altun S."/>
        </authorList>
    </citation>
    <scope>NUCLEOTIDE SEQUENCE [LARGE SCALE GENOMIC DNA]</scope>
    <source>
        <strain evidence="1 2">F-400</strain>
    </source>
</reference>
<evidence type="ECO:0000313" key="1">
    <source>
        <dbReference type="EMBL" id="MBC5864386.1"/>
    </source>
</evidence>
<dbReference type="Gene3D" id="2.40.70.10">
    <property type="entry name" value="Acid Proteases"/>
    <property type="match status" value="1"/>
</dbReference>
<dbReference type="GO" id="GO:0006508">
    <property type="term" value="P:proteolysis"/>
    <property type="evidence" value="ECO:0007669"/>
    <property type="project" value="UniProtKB-KW"/>
</dbReference>
<gene>
    <name evidence="1" type="ORF">H8R26_13230</name>
</gene>
<dbReference type="EMBL" id="JACRUM010000009">
    <property type="protein sequence ID" value="MBC5864386.1"/>
    <property type="molecule type" value="Genomic_DNA"/>
</dbReference>
<dbReference type="Proteomes" id="UP000621670">
    <property type="component" value="Unassembled WGS sequence"/>
</dbReference>
<dbReference type="InterPro" id="IPR034122">
    <property type="entry name" value="Retropepsin-like_bacterial"/>
</dbReference>
<dbReference type="InterPro" id="IPR021109">
    <property type="entry name" value="Peptidase_aspartic_dom_sf"/>
</dbReference>
<name>A0ABR7JJG0_9FLAO</name>
<dbReference type="SUPFAM" id="SSF50630">
    <property type="entry name" value="Acid proteases"/>
    <property type="match status" value="1"/>
</dbReference>
<keyword evidence="2" id="KW-1185">Reference proteome</keyword>
<dbReference type="CDD" id="cd05483">
    <property type="entry name" value="retropepsin_like_bacteria"/>
    <property type="match status" value="1"/>
</dbReference>
<keyword evidence="1" id="KW-0378">Hydrolase</keyword>
<protein>
    <submittedName>
        <fullName evidence="1">Aspartyl protease family protein</fullName>
    </submittedName>
</protein>
<organism evidence="1 2">
    <name type="scientific">Flavobacterium turcicum</name>
    <dbReference type="NCBI Taxonomy" id="2764718"/>
    <lineage>
        <taxon>Bacteria</taxon>
        <taxon>Pseudomonadati</taxon>
        <taxon>Bacteroidota</taxon>
        <taxon>Flavobacteriia</taxon>
        <taxon>Flavobacteriales</taxon>
        <taxon>Flavobacteriaceae</taxon>
        <taxon>Flavobacterium</taxon>
    </lineage>
</organism>